<accession>A0ABQ7QV93</accession>
<gene>
    <name evidence="2" type="ORF">JYU34_006226</name>
</gene>
<dbReference type="EMBL" id="JAHIBW010000008">
    <property type="protein sequence ID" value="KAG7308950.1"/>
    <property type="molecule type" value="Genomic_DNA"/>
</dbReference>
<comment type="caution">
    <text evidence="2">The sequence shown here is derived from an EMBL/GenBank/DDBJ whole genome shotgun (WGS) entry which is preliminary data.</text>
</comment>
<feature type="non-terminal residue" evidence="2">
    <location>
        <position position="1"/>
    </location>
</feature>
<sequence length="207" mass="23303">NVYLLLIIDAFTKFIQLIPVKSTKSVHSIKAIKQYFHTFSVPTRLISDRGTSFTSKCFQDYLRSLGVKHILNAVATPRANGQVERYNRTILAALTATNHGKPENMWDEHVSEIQWGLNNTTNKGTGKSPAEALFGMKLVGTPDALLQLNISDNEEINKDIENVRNEITKKITADQAKQKERFDKGRKCVKYNVGDLVRVEREIPSTG</sequence>
<keyword evidence="3" id="KW-1185">Reference proteome</keyword>
<proteinExistence type="predicted"/>
<dbReference type="PANTHER" id="PTHR37984">
    <property type="entry name" value="PROTEIN CBG26694"/>
    <property type="match status" value="1"/>
</dbReference>
<evidence type="ECO:0000259" key="1">
    <source>
        <dbReference type="PROSITE" id="PS50994"/>
    </source>
</evidence>
<dbReference type="InterPro" id="IPR012337">
    <property type="entry name" value="RNaseH-like_sf"/>
</dbReference>
<dbReference type="InterPro" id="IPR036397">
    <property type="entry name" value="RNaseH_sf"/>
</dbReference>
<dbReference type="SUPFAM" id="SSF53098">
    <property type="entry name" value="Ribonuclease H-like"/>
    <property type="match status" value="1"/>
</dbReference>
<dbReference type="Pfam" id="PF00665">
    <property type="entry name" value="rve"/>
    <property type="match status" value="1"/>
</dbReference>
<feature type="non-terminal residue" evidence="2">
    <location>
        <position position="207"/>
    </location>
</feature>
<dbReference type="Proteomes" id="UP000823941">
    <property type="component" value="Chromosome 8"/>
</dbReference>
<reference evidence="2 3" key="1">
    <citation type="submission" date="2021-06" db="EMBL/GenBank/DDBJ databases">
        <title>A haploid diamondback moth (Plutella xylostella L.) genome assembly resolves 31 chromosomes and identifies a diamide resistance mutation.</title>
        <authorList>
            <person name="Ward C.M."/>
            <person name="Perry K.D."/>
            <person name="Baker G."/>
            <person name="Powis K."/>
            <person name="Heckel D.G."/>
            <person name="Baxter S.W."/>
        </authorList>
    </citation>
    <scope>NUCLEOTIDE SEQUENCE [LARGE SCALE GENOMIC DNA]</scope>
    <source>
        <strain evidence="2 3">LV</strain>
        <tissue evidence="2">Single pupa</tissue>
    </source>
</reference>
<dbReference type="Gene3D" id="3.30.420.10">
    <property type="entry name" value="Ribonuclease H-like superfamily/Ribonuclease H"/>
    <property type="match status" value="1"/>
</dbReference>
<organism evidence="2 3">
    <name type="scientific">Plutella xylostella</name>
    <name type="common">Diamondback moth</name>
    <name type="synonym">Plutella maculipennis</name>
    <dbReference type="NCBI Taxonomy" id="51655"/>
    <lineage>
        <taxon>Eukaryota</taxon>
        <taxon>Metazoa</taxon>
        <taxon>Ecdysozoa</taxon>
        <taxon>Arthropoda</taxon>
        <taxon>Hexapoda</taxon>
        <taxon>Insecta</taxon>
        <taxon>Pterygota</taxon>
        <taxon>Neoptera</taxon>
        <taxon>Endopterygota</taxon>
        <taxon>Lepidoptera</taxon>
        <taxon>Glossata</taxon>
        <taxon>Ditrysia</taxon>
        <taxon>Yponomeutoidea</taxon>
        <taxon>Plutellidae</taxon>
        <taxon>Plutella</taxon>
    </lineage>
</organism>
<dbReference type="PROSITE" id="PS50994">
    <property type="entry name" value="INTEGRASE"/>
    <property type="match status" value="1"/>
</dbReference>
<evidence type="ECO:0000313" key="3">
    <source>
        <dbReference type="Proteomes" id="UP000823941"/>
    </source>
</evidence>
<dbReference type="InterPro" id="IPR001584">
    <property type="entry name" value="Integrase_cat-core"/>
</dbReference>
<evidence type="ECO:0000313" key="2">
    <source>
        <dbReference type="EMBL" id="KAG7308950.1"/>
    </source>
</evidence>
<dbReference type="InterPro" id="IPR050951">
    <property type="entry name" value="Retrovirus_Pol_polyprotein"/>
</dbReference>
<feature type="domain" description="Integrase catalytic" evidence="1">
    <location>
        <begin position="1"/>
        <end position="137"/>
    </location>
</feature>
<name>A0ABQ7QV93_PLUXY</name>
<dbReference type="PANTHER" id="PTHR37984:SF5">
    <property type="entry name" value="PROTEIN NYNRIN-LIKE"/>
    <property type="match status" value="1"/>
</dbReference>
<protein>
    <recommendedName>
        <fullName evidence="1">Integrase catalytic domain-containing protein</fullName>
    </recommendedName>
</protein>